<keyword evidence="4" id="KW-1185">Reference proteome</keyword>
<feature type="transmembrane region" description="Helical" evidence="2">
    <location>
        <begin position="34"/>
        <end position="57"/>
    </location>
</feature>
<feature type="region of interest" description="Disordered" evidence="1">
    <location>
        <begin position="585"/>
        <end position="605"/>
    </location>
</feature>
<feature type="compositionally biased region" description="Polar residues" evidence="1">
    <location>
        <begin position="588"/>
        <end position="605"/>
    </location>
</feature>
<dbReference type="InterPro" id="IPR025101">
    <property type="entry name" value="DUF4012"/>
</dbReference>
<evidence type="ECO:0000313" key="3">
    <source>
        <dbReference type="EMBL" id="NYD23909.1"/>
    </source>
</evidence>
<keyword evidence="2" id="KW-0472">Membrane</keyword>
<feature type="region of interest" description="Disordered" evidence="1">
    <location>
        <begin position="1"/>
        <end position="28"/>
    </location>
</feature>
<evidence type="ECO:0000256" key="1">
    <source>
        <dbReference type="SAM" id="MobiDB-lite"/>
    </source>
</evidence>
<dbReference type="Pfam" id="PF13196">
    <property type="entry name" value="DUF4012"/>
    <property type="match status" value="1"/>
</dbReference>
<keyword evidence="2" id="KW-1133">Transmembrane helix</keyword>
<evidence type="ECO:0008006" key="5">
    <source>
        <dbReference type="Google" id="ProtNLM"/>
    </source>
</evidence>
<keyword evidence="2" id="KW-0812">Transmembrane</keyword>
<protein>
    <recommendedName>
        <fullName evidence="5">DUF4012 domain-containing protein</fullName>
    </recommendedName>
</protein>
<comment type="caution">
    <text evidence="3">The sequence shown here is derived from an EMBL/GenBank/DDBJ whole genome shotgun (WGS) entry which is preliminary data.</text>
</comment>
<feature type="compositionally biased region" description="Basic and acidic residues" evidence="1">
    <location>
        <begin position="1"/>
        <end position="14"/>
    </location>
</feature>
<dbReference type="EMBL" id="JACCBB010000001">
    <property type="protein sequence ID" value="NYD23909.1"/>
    <property type="molecule type" value="Genomic_DNA"/>
</dbReference>
<accession>A0A7Y9DNR3</accession>
<reference evidence="3 4" key="1">
    <citation type="submission" date="2020-07" db="EMBL/GenBank/DDBJ databases">
        <title>Sequencing the genomes of 1000 actinobacteria strains.</title>
        <authorList>
            <person name="Klenk H.-P."/>
        </authorList>
    </citation>
    <scope>NUCLEOTIDE SEQUENCE [LARGE SCALE GENOMIC DNA]</scope>
    <source>
        <strain evidence="3 4">DSM 7487</strain>
    </source>
</reference>
<dbReference type="RefSeq" id="WP_179753971.1">
    <property type="nucleotide sequence ID" value="NZ_BAAAGN010000003.1"/>
</dbReference>
<name>A0A7Y9DNR3_9ACTN</name>
<dbReference type="Proteomes" id="UP000521922">
    <property type="component" value="Unassembled WGS sequence"/>
</dbReference>
<feature type="compositionally biased region" description="Basic residues" evidence="1">
    <location>
        <begin position="16"/>
        <end position="28"/>
    </location>
</feature>
<dbReference type="AlphaFoldDB" id="A0A7Y9DNR3"/>
<proteinExistence type="predicted"/>
<evidence type="ECO:0000256" key="2">
    <source>
        <dbReference type="SAM" id="Phobius"/>
    </source>
</evidence>
<evidence type="ECO:0000313" key="4">
    <source>
        <dbReference type="Proteomes" id="UP000521922"/>
    </source>
</evidence>
<organism evidence="3 4">
    <name type="scientific">Kineococcus aurantiacus</name>
    <dbReference type="NCBI Taxonomy" id="37633"/>
    <lineage>
        <taxon>Bacteria</taxon>
        <taxon>Bacillati</taxon>
        <taxon>Actinomycetota</taxon>
        <taxon>Actinomycetes</taxon>
        <taxon>Kineosporiales</taxon>
        <taxon>Kineosporiaceae</taxon>
        <taxon>Kineococcus</taxon>
    </lineage>
</organism>
<gene>
    <name evidence="3" type="ORF">BJ968_003449</name>
</gene>
<sequence>MSDHAVHSPDEPLPTRRTRRTHRTRRRRAGRRRVLVALGVVLLVLLAWVVAVAVSGYQAGRALQRVADRVPTLEQQVRAQDFAAATGTAAAVARDAAAADRATGQFPYRWAQHVPWVGDQLAAVRGGAHAAALLAGPLPGALQTAGNVVADGLVSADQRVDVEGLQELAPVLTDYRGRVEAARSALREGDSPRVLPAISSRLAPVAEQLDEVAAPLDTAVRVLPQLPPLLGADGPRTYLVAFTNPAEIRPVQGIVGAYAYLTIDRGAISLTATGTDNDLYAARADTSAVSAEFAALYGQDTSIVQNVTAGGSADEAGALTASLVTDAGLPTPDVVVFVDPVGLAQLLGEDHAPLQLGPFGEVETSDLARVLMYDAYVTYGADQDARKAFLAATSAAAFEAVLSDGLSTAALDGARAAVDSGHLAVWSSTPAEQEALVAAGVAGVLGDPAQAGPVARVGLTNTEPSKLDYWVQPAFEVSAPCTAAGQGRSSLTLTLTNTVPEDVPDYVANATARRAADRRTAQETVSLWVAPWVGLEGATVDGEAVGTAVDSEEGWRLVRLTVDLPPGTPVVVRWSFSGSAAALPRTVTGPTTASTPEVTAGSCTP</sequence>